<feature type="transmembrane region" description="Helical" evidence="6">
    <location>
        <begin position="600"/>
        <end position="623"/>
    </location>
</feature>
<comment type="similarity">
    <text evidence="6">Belongs to the ABC-4 integral membrane protein family.</text>
</comment>
<protein>
    <submittedName>
        <fullName evidence="8">FtsX-like permease family protein</fullName>
    </submittedName>
</protein>
<keyword evidence="2 6" id="KW-1003">Cell membrane</keyword>
<evidence type="ECO:0000256" key="6">
    <source>
        <dbReference type="PIRNR" id="PIRNR018968"/>
    </source>
</evidence>
<feature type="transmembrane region" description="Helical" evidence="6">
    <location>
        <begin position="57"/>
        <end position="79"/>
    </location>
</feature>
<reference evidence="8 9" key="1">
    <citation type="journal article" date="2019" name="Nat. Med.">
        <title>A library of human gut bacterial isolates paired with longitudinal multiomics data enables mechanistic microbiome research.</title>
        <authorList>
            <person name="Poyet M."/>
            <person name="Groussin M."/>
            <person name="Gibbons S.M."/>
            <person name="Avila-Pacheco J."/>
            <person name="Jiang X."/>
            <person name="Kearney S.M."/>
            <person name="Perrotta A.R."/>
            <person name="Berdy B."/>
            <person name="Zhao S."/>
            <person name="Lieberman T.D."/>
            <person name="Swanson P.K."/>
            <person name="Smith M."/>
            <person name="Roesemann S."/>
            <person name="Alexander J.E."/>
            <person name="Rich S.A."/>
            <person name="Livny J."/>
            <person name="Vlamakis H."/>
            <person name="Clish C."/>
            <person name="Bullock K."/>
            <person name="Deik A."/>
            <person name="Scott J."/>
            <person name="Pierce K.A."/>
            <person name="Xavier R.J."/>
            <person name="Alm E.J."/>
        </authorList>
    </citation>
    <scope>NUCLEOTIDE SEQUENCE [LARGE SCALE GENOMIC DNA]</scope>
    <source>
        <strain evidence="8 9">BIOML-A198</strain>
    </source>
</reference>
<sequence>MYSKIALGNVRKSFKDYAIYFLTLTFAVCIFYCFNSIESQKAVLDMSASQAGYMESINQLLSMVSVFVVFILGGLILYANNFLIKKRKKELGVYMTLGMGKSKISKILVLETFIVGILSLVVGLGVGILLSQGLSVFTAKLFEVGMTQFRFVISFSAIIKTIIYFGLIFLFVMFFNTIIISKYKLIDLLNASKKSETIKVKNPILSLLIFLVAVIMLITAYGIVLKVGLNEMSSLFNLSIVLGIIGTLGFFYGGAGFLLAMIQRNQNIYLKKLNIFVVRQIHSNINTNFLSVSLICLILFITIGGLSTGLSMKTSIENGIVAPFDASAYMYVDDEDEIKTMQQVVEKLNFDFKGNEHMFFEAYRLEGISTGDLILPYVTGTLKDQLENGYWNSINAIKISDYNKIQQLLGKDSITLNDHQILVTSNFSKFLEPLKVYLKNNSEIKINGETFEIKNKDVMTDATYNSALADNILTLIVPDKVVSSLEPTMTYMNIQYTAQDKVEAESYFGDYLNSFFEEGSKDGIFLIGYTKQQIYENSRATSTVVLYVGLYLGIVFLLSSAAVLALQQLSEASDSIERYKSLRKIGATQKMINKTIFIQTLIYFALPLVLGMIHAVFGIYVVNKDLTSLYGQSDILVSSIMTMMGIIVIYGGYFLTTYVGYKSIIKNAK</sequence>
<feature type="transmembrane region" description="Helical" evidence="6">
    <location>
        <begin position="17"/>
        <end position="37"/>
    </location>
</feature>
<dbReference type="PANTHER" id="PTHR46795">
    <property type="entry name" value="ABC TRANSPORTER PERMEASE-RELATED-RELATED"/>
    <property type="match status" value="1"/>
</dbReference>
<dbReference type="Proteomes" id="UP000487649">
    <property type="component" value="Unassembled WGS sequence"/>
</dbReference>
<dbReference type="GO" id="GO:0055085">
    <property type="term" value="P:transmembrane transport"/>
    <property type="evidence" value="ECO:0007669"/>
    <property type="project" value="UniProtKB-UniRule"/>
</dbReference>
<keyword evidence="6" id="KW-0813">Transport</keyword>
<feature type="transmembrane region" description="Helical" evidence="6">
    <location>
        <begin position="635"/>
        <end position="661"/>
    </location>
</feature>
<evidence type="ECO:0000256" key="3">
    <source>
        <dbReference type="ARBA" id="ARBA00022692"/>
    </source>
</evidence>
<evidence type="ECO:0000256" key="4">
    <source>
        <dbReference type="ARBA" id="ARBA00022989"/>
    </source>
</evidence>
<proteinExistence type="inferred from homology"/>
<keyword evidence="5 6" id="KW-0472">Membrane</keyword>
<evidence type="ECO:0000256" key="5">
    <source>
        <dbReference type="ARBA" id="ARBA00023136"/>
    </source>
</evidence>
<evidence type="ECO:0000313" key="8">
    <source>
        <dbReference type="EMBL" id="MTK20102.1"/>
    </source>
</evidence>
<dbReference type="InterPro" id="IPR003838">
    <property type="entry name" value="ABC3_permease_C"/>
</dbReference>
<feature type="domain" description="ABC3 transporter permease C-terminal" evidence="7">
    <location>
        <begin position="63"/>
        <end position="182"/>
    </location>
</feature>
<dbReference type="SUPFAM" id="SSF81665">
    <property type="entry name" value="Calcium ATPase, transmembrane domain M"/>
    <property type="match status" value="1"/>
</dbReference>
<feature type="transmembrane region" description="Helical" evidence="6">
    <location>
        <begin position="289"/>
        <end position="310"/>
    </location>
</feature>
<feature type="transmembrane region" description="Helical" evidence="6">
    <location>
        <begin position="204"/>
        <end position="224"/>
    </location>
</feature>
<keyword evidence="4 6" id="KW-1133">Transmembrane helix</keyword>
<dbReference type="AlphaFoldDB" id="A0A9X4XCL4"/>
<dbReference type="PIRSF" id="PIRSF018968">
    <property type="entry name" value="ABC_permease_BceB"/>
    <property type="match status" value="1"/>
</dbReference>
<comment type="caution">
    <text evidence="8">The sequence shown here is derived from an EMBL/GenBank/DDBJ whole genome shotgun (WGS) entry which is preliminary data.</text>
</comment>
<evidence type="ECO:0000256" key="1">
    <source>
        <dbReference type="ARBA" id="ARBA00004651"/>
    </source>
</evidence>
<feature type="transmembrane region" description="Helical" evidence="6">
    <location>
        <begin position="151"/>
        <end position="175"/>
    </location>
</feature>
<feature type="transmembrane region" description="Helical" evidence="6">
    <location>
        <begin position="236"/>
        <end position="262"/>
    </location>
</feature>
<evidence type="ECO:0000313" key="9">
    <source>
        <dbReference type="Proteomes" id="UP000487649"/>
    </source>
</evidence>
<dbReference type="InterPro" id="IPR027022">
    <property type="entry name" value="ABC_permease_BceB-typ"/>
</dbReference>
<comment type="subcellular location">
    <subcellularLocation>
        <location evidence="1 6">Cell membrane</location>
        <topology evidence="1 6">Multi-pass membrane protein</topology>
    </subcellularLocation>
</comment>
<dbReference type="Pfam" id="PF02687">
    <property type="entry name" value="FtsX"/>
    <property type="match status" value="2"/>
</dbReference>
<dbReference type="PANTHER" id="PTHR46795:SF3">
    <property type="entry name" value="ABC TRANSPORTER PERMEASE"/>
    <property type="match status" value="1"/>
</dbReference>
<dbReference type="InterPro" id="IPR023298">
    <property type="entry name" value="ATPase_P-typ_TM_dom_sf"/>
</dbReference>
<dbReference type="InterPro" id="IPR052536">
    <property type="entry name" value="ABC-4_Integral_Memb_Prot"/>
</dbReference>
<dbReference type="RefSeq" id="WP_006784835.1">
    <property type="nucleotide sequence ID" value="NZ_JAMQUV010000001.1"/>
</dbReference>
<feature type="domain" description="ABC3 transporter permease C-terminal" evidence="7">
    <location>
        <begin position="553"/>
        <end position="658"/>
    </location>
</feature>
<organism evidence="8 9">
    <name type="scientific">Turicibacter sanguinis</name>
    <dbReference type="NCBI Taxonomy" id="154288"/>
    <lineage>
        <taxon>Bacteria</taxon>
        <taxon>Bacillati</taxon>
        <taxon>Bacillota</taxon>
        <taxon>Erysipelotrichia</taxon>
        <taxon>Erysipelotrichales</taxon>
        <taxon>Turicibacteraceae</taxon>
        <taxon>Turicibacter</taxon>
    </lineage>
</organism>
<feature type="transmembrane region" description="Helical" evidence="6">
    <location>
        <begin position="107"/>
        <end position="131"/>
    </location>
</feature>
<dbReference type="EMBL" id="WMQE01000002">
    <property type="protein sequence ID" value="MTK20102.1"/>
    <property type="molecule type" value="Genomic_DNA"/>
</dbReference>
<keyword evidence="3 6" id="KW-0812">Transmembrane</keyword>
<gene>
    <name evidence="8" type="ORF">GMA92_01460</name>
</gene>
<dbReference type="GO" id="GO:0005886">
    <property type="term" value="C:plasma membrane"/>
    <property type="evidence" value="ECO:0007669"/>
    <property type="project" value="UniProtKB-SubCell"/>
</dbReference>
<accession>A0A9X4XCL4</accession>
<evidence type="ECO:0000256" key="2">
    <source>
        <dbReference type="ARBA" id="ARBA00022475"/>
    </source>
</evidence>
<evidence type="ECO:0000259" key="7">
    <source>
        <dbReference type="Pfam" id="PF02687"/>
    </source>
</evidence>
<feature type="transmembrane region" description="Helical" evidence="6">
    <location>
        <begin position="544"/>
        <end position="566"/>
    </location>
</feature>
<name>A0A9X4XCL4_9FIRM</name>